<dbReference type="CDD" id="cd00093">
    <property type="entry name" value="HTH_XRE"/>
    <property type="match status" value="1"/>
</dbReference>
<accession>D9WVH8</accession>
<dbReference type="GO" id="GO:0003677">
    <property type="term" value="F:DNA binding"/>
    <property type="evidence" value="ECO:0007669"/>
    <property type="project" value="UniProtKB-KW"/>
</dbReference>
<dbReference type="SMART" id="SM00530">
    <property type="entry name" value="HTH_XRE"/>
    <property type="match status" value="1"/>
</dbReference>
<reference evidence="3 4" key="1">
    <citation type="submission" date="2009-02" db="EMBL/GenBank/DDBJ databases">
        <title>Annotation of Streptomyces hygroscopicus strain ATCC 53653.</title>
        <authorList>
            <consortium name="The Broad Institute Genome Sequencing Platform"/>
            <consortium name="Broad Institute Microbial Sequencing Center"/>
            <person name="Fischbach M."/>
            <person name="Godfrey P."/>
            <person name="Ward D."/>
            <person name="Young S."/>
            <person name="Zeng Q."/>
            <person name="Koehrsen M."/>
            <person name="Alvarado L."/>
            <person name="Berlin A.M."/>
            <person name="Bochicchio J."/>
            <person name="Borenstein D."/>
            <person name="Chapman S.B."/>
            <person name="Chen Z."/>
            <person name="Engels R."/>
            <person name="Freedman E."/>
            <person name="Gellesch M."/>
            <person name="Goldberg J."/>
            <person name="Griggs A."/>
            <person name="Gujja S."/>
            <person name="Heilman E.R."/>
            <person name="Heiman D.I."/>
            <person name="Hepburn T.A."/>
            <person name="Howarth C."/>
            <person name="Jen D."/>
            <person name="Larson L."/>
            <person name="Lewis B."/>
            <person name="Mehta T."/>
            <person name="Park D."/>
            <person name="Pearson M."/>
            <person name="Richards J."/>
            <person name="Roberts A."/>
            <person name="Saif S."/>
            <person name="Shea T.D."/>
            <person name="Shenoy N."/>
            <person name="Sisk P."/>
            <person name="Stolte C."/>
            <person name="Sykes S.N."/>
            <person name="Thomson T."/>
            <person name="Walk T."/>
            <person name="White J."/>
            <person name="Yandava C."/>
            <person name="Straight P."/>
            <person name="Clardy J."/>
            <person name="Hung D."/>
            <person name="Kolter R."/>
            <person name="Mekalanos J."/>
            <person name="Walker S."/>
            <person name="Walsh C.T."/>
            <person name="Wieland-Brown L.C."/>
            <person name="Haas B."/>
            <person name="Nusbaum C."/>
            <person name="Birren B."/>
        </authorList>
    </citation>
    <scope>NUCLEOTIDE SEQUENCE [LARGE SCALE GENOMIC DNA]</scope>
    <source>
        <strain evidence="3 4">ATCC 53653</strain>
    </source>
</reference>
<keyword evidence="3" id="KW-0238">DNA-binding</keyword>
<evidence type="ECO:0000313" key="3">
    <source>
        <dbReference type="EMBL" id="EFL22356.1"/>
    </source>
</evidence>
<dbReference type="PANTHER" id="PTHR35010:SF2">
    <property type="entry name" value="BLL4672 PROTEIN"/>
    <property type="match status" value="1"/>
</dbReference>
<dbReference type="PROSITE" id="PS50943">
    <property type="entry name" value="HTH_CROC1"/>
    <property type="match status" value="1"/>
</dbReference>
<protein>
    <submittedName>
        <fullName evidence="3">Putative DNA-binding protein</fullName>
    </submittedName>
</protein>
<evidence type="ECO:0000313" key="4">
    <source>
        <dbReference type="Proteomes" id="UP000003963"/>
    </source>
</evidence>
<dbReference type="InterPro" id="IPR001387">
    <property type="entry name" value="Cro/C1-type_HTH"/>
</dbReference>
<feature type="compositionally biased region" description="Low complexity" evidence="1">
    <location>
        <begin position="314"/>
        <end position="328"/>
    </location>
</feature>
<feature type="compositionally biased region" description="Low complexity" evidence="1">
    <location>
        <begin position="1"/>
        <end position="10"/>
    </location>
</feature>
<evidence type="ECO:0000259" key="2">
    <source>
        <dbReference type="PROSITE" id="PS50943"/>
    </source>
</evidence>
<dbReference type="EMBL" id="GG657754">
    <property type="protein sequence ID" value="EFL22356.1"/>
    <property type="molecule type" value="Genomic_DNA"/>
</dbReference>
<evidence type="ECO:0000256" key="1">
    <source>
        <dbReference type="SAM" id="MobiDB-lite"/>
    </source>
</evidence>
<dbReference type="Pfam" id="PF13560">
    <property type="entry name" value="HTH_31"/>
    <property type="match status" value="1"/>
</dbReference>
<keyword evidence="4" id="KW-1185">Reference proteome</keyword>
<dbReference type="InterPro" id="IPR041413">
    <property type="entry name" value="MLTR_LBD"/>
</dbReference>
<dbReference type="PANTHER" id="PTHR35010">
    <property type="entry name" value="BLL4672 PROTEIN-RELATED"/>
    <property type="match status" value="1"/>
</dbReference>
<proteinExistence type="predicted"/>
<sequence>MSCPPRCSRPSPVPRAPPILGVTGPGSAPPGGRTVDRMVSDHRADTPLGAYLRARRELIRPEDVGLPAAGRRRVPGLRREELALLAGISADYYLRLEQGRDRHPSAQVVDALARALRLDDDATAHLHRLAVPDRPRRRAPSRRPERVPQGIRQLIATWPHTPAFVQGRLLDVLAANPLAQALSPLFAPGTNMLRALFLDPASGAPHGRWEVSTEGSVAALRALVGPDVDDPALNELVGELSVRSERFRQLWARHDVRPKRSGSSTIMNPQVGALELRHEKLPLPDTDRQMLIIYHAEPGSPTAERLGLLASLAASPTAPASTPSPVSPDGECGPRGR</sequence>
<gene>
    <name evidence="3" type="ORF">SSOG_02067</name>
</gene>
<organism evidence="3 4">
    <name type="scientific">Streptomyces himastatinicus ATCC 53653</name>
    <dbReference type="NCBI Taxonomy" id="457427"/>
    <lineage>
        <taxon>Bacteria</taxon>
        <taxon>Bacillati</taxon>
        <taxon>Actinomycetota</taxon>
        <taxon>Actinomycetes</taxon>
        <taxon>Kitasatosporales</taxon>
        <taxon>Streptomycetaceae</taxon>
        <taxon>Streptomyces</taxon>
        <taxon>Streptomyces violaceusniger group</taxon>
    </lineage>
</organism>
<dbReference type="Gene3D" id="1.10.260.40">
    <property type="entry name" value="lambda repressor-like DNA-binding domains"/>
    <property type="match status" value="1"/>
</dbReference>
<feature type="domain" description="HTH cro/C1-type" evidence="2">
    <location>
        <begin position="76"/>
        <end position="123"/>
    </location>
</feature>
<dbReference type="Gene3D" id="3.30.450.180">
    <property type="match status" value="1"/>
</dbReference>
<feature type="region of interest" description="Disordered" evidence="1">
    <location>
        <begin position="1"/>
        <end position="32"/>
    </location>
</feature>
<name>D9WVH8_9ACTN</name>
<dbReference type="SUPFAM" id="SSF47413">
    <property type="entry name" value="lambda repressor-like DNA-binding domains"/>
    <property type="match status" value="1"/>
</dbReference>
<dbReference type="AlphaFoldDB" id="D9WVH8"/>
<dbReference type="HOGENOM" id="CLU_057862_1_0_11"/>
<dbReference type="Proteomes" id="UP000003963">
    <property type="component" value="Unassembled WGS sequence"/>
</dbReference>
<dbReference type="Pfam" id="PF17765">
    <property type="entry name" value="MLTR_LBD"/>
    <property type="match status" value="1"/>
</dbReference>
<feature type="region of interest" description="Disordered" evidence="1">
    <location>
        <begin position="314"/>
        <end position="337"/>
    </location>
</feature>
<dbReference type="InterPro" id="IPR010982">
    <property type="entry name" value="Lambda_DNA-bd_dom_sf"/>
</dbReference>